<keyword evidence="1" id="KW-0812">Transmembrane</keyword>
<keyword evidence="1" id="KW-0472">Membrane</keyword>
<proteinExistence type="predicted"/>
<keyword evidence="1" id="KW-1133">Transmembrane helix</keyword>
<dbReference type="Proteomes" id="UP000292957">
    <property type="component" value="Unassembled WGS sequence"/>
</dbReference>
<evidence type="ECO:0000313" key="2">
    <source>
        <dbReference type="EMBL" id="TBU25801.1"/>
    </source>
</evidence>
<accession>A0A4Q9MIK6</accession>
<evidence type="ECO:0000256" key="1">
    <source>
        <dbReference type="SAM" id="Phobius"/>
    </source>
</evidence>
<protein>
    <submittedName>
        <fullName evidence="2">Uncharacterized protein</fullName>
    </submittedName>
</protein>
<dbReference type="EMBL" id="ML143455">
    <property type="protein sequence ID" value="TBU25801.1"/>
    <property type="molecule type" value="Genomic_DNA"/>
</dbReference>
<organism evidence="2">
    <name type="scientific">Dichomitus squalens</name>
    <dbReference type="NCBI Taxonomy" id="114155"/>
    <lineage>
        <taxon>Eukaryota</taxon>
        <taxon>Fungi</taxon>
        <taxon>Dikarya</taxon>
        <taxon>Basidiomycota</taxon>
        <taxon>Agaricomycotina</taxon>
        <taxon>Agaricomycetes</taxon>
        <taxon>Polyporales</taxon>
        <taxon>Polyporaceae</taxon>
        <taxon>Dichomitus</taxon>
    </lineage>
</organism>
<reference evidence="2" key="1">
    <citation type="submission" date="2019-01" db="EMBL/GenBank/DDBJ databases">
        <title>Draft genome sequences of three monokaryotic isolates of the white-rot basidiomycete fungus Dichomitus squalens.</title>
        <authorList>
            <consortium name="DOE Joint Genome Institute"/>
            <person name="Lopez S.C."/>
            <person name="Andreopoulos B."/>
            <person name="Pangilinan J."/>
            <person name="Lipzen A."/>
            <person name="Riley R."/>
            <person name="Ahrendt S."/>
            <person name="Ng V."/>
            <person name="Barry K."/>
            <person name="Daum C."/>
            <person name="Grigoriev I.V."/>
            <person name="Hilden K.S."/>
            <person name="Makela M.R."/>
            <person name="de Vries R.P."/>
        </authorList>
    </citation>
    <scope>NUCLEOTIDE SEQUENCE [LARGE SCALE GENOMIC DNA]</scope>
    <source>
        <strain evidence="2">OM18370.1</strain>
    </source>
</reference>
<sequence>MTVILESLQTSFRLPVALPLEACLLCVDTIVLVLLITTSNVRVAVALSTIKPSIVRIYLRVGENVKSQLNCLLV</sequence>
<dbReference type="AlphaFoldDB" id="A0A4Q9MIK6"/>
<gene>
    <name evidence="2" type="ORF">BD311DRAFT_485843</name>
</gene>
<feature type="transmembrane region" description="Helical" evidence="1">
    <location>
        <begin position="16"/>
        <end position="36"/>
    </location>
</feature>
<name>A0A4Q9MIK6_9APHY</name>